<dbReference type="KEGG" id="hli:HLI_15225"/>
<evidence type="ECO:0000313" key="2">
    <source>
        <dbReference type="Proteomes" id="UP000287756"/>
    </source>
</evidence>
<dbReference type="Proteomes" id="UP000287756">
    <property type="component" value="Chromosome"/>
</dbReference>
<dbReference type="OrthoDB" id="2972663at2"/>
<name>A0A410MFE0_9BACI</name>
<dbReference type="RefSeq" id="WP_128525729.1">
    <property type="nucleotide sequence ID" value="NZ_CP026118.1"/>
</dbReference>
<proteinExistence type="predicted"/>
<gene>
    <name evidence="1" type="ORF">HLI_15225</name>
</gene>
<protein>
    <submittedName>
        <fullName evidence="1">Uncharacterized protein</fullName>
    </submittedName>
</protein>
<organism evidence="1 2">
    <name type="scientific">Halobacillus litoralis</name>
    <dbReference type="NCBI Taxonomy" id="45668"/>
    <lineage>
        <taxon>Bacteria</taxon>
        <taxon>Bacillati</taxon>
        <taxon>Bacillota</taxon>
        <taxon>Bacilli</taxon>
        <taxon>Bacillales</taxon>
        <taxon>Bacillaceae</taxon>
        <taxon>Halobacillus</taxon>
    </lineage>
</organism>
<reference evidence="1 2" key="1">
    <citation type="submission" date="2018-01" db="EMBL/GenBank/DDBJ databases">
        <title>The whole genome sequencing and assembly of Halobacillus litoralis ERB031 strain.</title>
        <authorList>
            <person name="Lee S.-J."/>
            <person name="Park M.-K."/>
            <person name="Kim J.-Y."/>
            <person name="Lee Y.-J."/>
            <person name="Yi H."/>
            <person name="Bahn Y.-S."/>
            <person name="Kim J.F."/>
            <person name="Lee D.-W."/>
        </authorList>
    </citation>
    <scope>NUCLEOTIDE SEQUENCE [LARGE SCALE GENOMIC DNA]</scope>
    <source>
        <strain evidence="1 2">ERB 031</strain>
    </source>
</reference>
<dbReference type="AlphaFoldDB" id="A0A410MFE0"/>
<sequence length="65" mass="7503">MTDPSKKEYLFLPTNTSSLFIELLGSNHFMALTTFKKITYKAEGYSKNETIQKILTIIEEDNLQL</sequence>
<dbReference type="EMBL" id="CP026118">
    <property type="protein sequence ID" value="QAS53454.1"/>
    <property type="molecule type" value="Genomic_DNA"/>
</dbReference>
<accession>A0A410MFE0</accession>
<evidence type="ECO:0000313" key="1">
    <source>
        <dbReference type="EMBL" id="QAS53454.1"/>
    </source>
</evidence>